<sequence>MMELPFDLTLIVRQPVYVFLFAAFGPVVALLVLGTLMRIPPLKWMAAVCAGTVAISWPTGTAMAIVMLLTGVDGVHILLCWLVLLVGYFTFVVFNHRRLAGIVQEYNCDDVDGSPENNRLTGRQRHGIDRSKGGKYGKRG</sequence>
<feature type="transmembrane region" description="Helical" evidence="2">
    <location>
        <begin position="44"/>
        <end position="69"/>
    </location>
</feature>
<organism evidence="3 4">
    <name type="scientific">Klebsiella oxytoca</name>
    <dbReference type="NCBI Taxonomy" id="571"/>
    <lineage>
        <taxon>Bacteria</taxon>
        <taxon>Pseudomonadati</taxon>
        <taxon>Pseudomonadota</taxon>
        <taxon>Gammaproteobacteria</taxon>
        <taxon>Enterobacterales</taxon>
        <taxon>Enterobacteriaceae</taxon>
        <taxon>Klebsiella/Raoultella group</taxon>
        <taxon>Klebsiella</taxon>
    </lineage>
</organism>
<name>A0AAN5REN9_KLEOX</name>
<evidence type="ECO:0000256" key="1">
    <source>
        <dbReference type="SAM" id="MobiDB-lite"/>
    </source>
</evidence>
<dbReference type="EMBL" id="DACSEO010000047">
    <property type="protein sequence ID" value="HAT1682923.1"/>
    <property type="molecule type" value="Genomic_DNA"/>
</dbReference>
<keyword evidence="2" id="KW-0472">Membrane</keyword>
<accession>A0AAN5REN9</accession>
<feature type="region of interest" description="Disordered" evidence="1">
    <location>
        <begin position="114"/>
        <end position="140"/>
    </location>
</feature>
<evidence type="ECO:0000313" key="3">
    <source>
        <dbReference type="EMBL" id="HAT1682923.1"/>
    </source>
</evidence>
<keyword evidence="2" id="KW-0812">Transmembrane</keyword>
<gene>
    <name evidence="3" type="ORF">I8Y21_003633</name>
</gene>
<reference evidence="3" key="1">
    <citation type="journal article" date="2018" name="Genome Biol.">
        <title>SKESA: strategic k-mer extension for scrupulous assemblies.</title>
        <authorList>
            <person name="Souvorov A."/>
            <person name="Agarwala R."/>
            <person name="Lipman D.J."/>
        </authorList>
    </citation>
    <scope>NUCLEOTIDE SEQUENCE</scope>
    <source>
        <strain evidence="3">R404</strain>
    </source>
</reference>
<dbReference type="AlphaFoldDB" id="A0AAN5REN9"/>
<protein>
    <submittedName>
        <fullName evidence="3">Uncharacterized protein</fullName>
    </submittedName>
</protein>
<evidence type="ECO:0000313" key="4">
    <source>
        <dbReference type="Proteomes" id="UP000856143"/>
    </source>
</evidence>
<dbReference type="Proteomes" id="UP000856143">
    <property type="component" value="Unassembled WGS sequence"/>
</dbReference>
<evidence type="ECO:0000256" key="2">
    <source>
        <dbReference type="SAM" id="Phobius"/>
    </source>
</evidence>
<proteinExistence type="predicted"/>
<keyword evidence="2" id="KW-1133">Transmembrane helix</keyword>
<reference evidence="3" key="2">
    <citation type="submission" date="2020-11" db="EMBL/GenBank/DDBJ databases">
        <authorList>
            <consortium name="NCBI Pathogen Detection Project"/>
        </authorList>
    </citation>
    <scope>NUCLEOTIDE SEQUENCE</scope>
    <source>
        <strain evidence="3">R404</strain>
    </source>
</reference>
<comment type="caution">
    <text evidence="3">The sequence shown here is derived from an EMBL/GenBank/DDBJ whole genome shotgun (WGS) entry which is preliminary data.</text>
</comment>
<feature type="transmembrane region" description="Helical" evidence="2">
    <location>
        <begin position="75"/>
        <end position="94"/>
    </location>
</feature>
<feature type="transmembrane region" description="Helical" evidence="2">
    <location>
        <begin position="16"/>
        <end position="37"/>
    </location>
</feature>